<feature type="non-terminal residue" evidence="1">
    <location>
        <position position="101"/>
    </location>
</feature>
<protein>
    <submittedName>
        <fullName evidence="1">Uncharacterized protein</fullName>
    </submittedName>
</protein>
<dbReference type="EMBL" id="BART01034574">
    <property type="protein sequence ID" value="GAH06119.1"/>
    <property type="molecule type" value="Genomic_DNA"/>
</dbReference>
<name>X1DM96_9ZZZZ</name>
<proteinExistence type="predicted"/>
<reference evidence="1" key="1">
    <citation type="journal article" date="2014" name="Front. Microbiol.">
        <title>High frequency of phylogenetically diverse reductive dehalogenase-homologous genes in deep subseafloor sedimentary metagenomes.</title>
        <authorList>
            <person name="Kawai M."/>
            <person name="Futagami T."/>
            <person name="Toyoda A."/>
            <person name="Takaki Y."/>
            <person name="Nishi S."/>
            <person name="Hori S."/>
            <person name="Arai W."/>
            <person name="Tsubouchi T."/>
            <person name="Morono Y."/>
            <person name="Uchiyama I."/>
            <person name="Ito T."/>
            <person name="Fujiyama A."/>
            <person name="Inagaki F."/>
            <person name="Takami H."/>
        </authorList>
    </citation>
    <scope>NUCLEOTIDE SEQUENCE</scope>
    <source>
        <strain evidence="1">Expedition CK06-06</strain>
    </source>
</reference>
<organism evidence="1">
    <name type="scientific">marine sediment metagenome</name>
    <dbReference type="NCBI Taxonomy" id="412755"/>
    <lineage>
        <taxon>unclassified sequences</taxon>
        <taxon>metagenomes</taxon>
        <taxon>ecological metagenomes</taxon>
    </lineage>
</organism>
<comment type="caution">
    <text evidence="1">The sequence shown here is derived from an EMBL/GenBank/DDBJ whole genome shotgun (WGS) entry which is preliminary data.</text>
</comment>
<dbReference type="AlphaFoldDB" id="X1DM96"/>
<sequence>MIWVLIILGIGLIIYLSGCKKPDGSKMYLLGTDSNTVYQYSLSTPWDVSTAVYEGKFKCVIPEETTPKDLAFKEDVEEISDPDKSIDISSEDISPYNVRFR</sequence>
<evidence type="ECO:0000313" key="1">
    <source>
        <dbReference type="EMBL" id="GAH06119.1"/>
    </source>
</evidence>
<gene>
    <name evidence="1" type="ORF">S01H4_59053</name>
</gene>
<accession>X1DM96</accession>